<dbReference type="OrthoDB" id="8779865at2"/>
<accession>A0A127PBI4</accession>
<reference evidence="1 2" key="1">
    <citation type="submission" date="2015-11" db="EMBL/GenBank/DDBJ databases">
        <title>Exploring the genomic traits of fungus-feeding bacterial genus Collimonas.</title>
        <authorList>
            <person name="Song C."/>
            <person name="Schmidt R."/>
            <person name="de Jager V."/>
            <person name="Krzyzanowska D."/>
            <person name="Jongedijk E."/>
            <person name="Cankar K."/>
            <person name="Beekwilder J."/>
            <person name="van Veen A."/>
            <person name="de Boer W."/>
            <person name="van Veen J.A."/>
            <person name="Garbeva P."/>
        </authorList>
    </citation>
    <scope>NUCLEOTIDE SEQUENCE [LARGE SCALE GENOMIC DNA]</scope>
    <source>
        <strain evidence="1 2">Ter6</strain>
    </source>
</reference>
<dbReference type="AlphaFoldDB" id="A0A127PBI4"/>
<sequence>MITALPVEPIEPAAATVPDVAVSIPESLPLLPVVLQFQNVAANSNLNFTFTTAGAYWSLGAMSGDSLGFSYNVTPQSAESESCIQQIEFNNAVLSIRTGAIDQASSGFTLTLFLQVRPGVDYLQGYCTLNNEAVVTAKIGAQSPVQWRNGRISAVLVGSENIYRNISFTVRGAYVGNKIDVILTTKKGLGKVSWSLGPPFAEASGVQLASMLGTIPLASMSYGLNTLSFITSMMADDSASRNAGSSLEFYLNAYIVYAASDLNYVYLKTTCNSDITVYAQIGNRQPQIVSQSDTVFTL</sequence>
<name>A0A127PBI4_9BURK</name>
<organism evidence="1">
    <name type="scientific">Collimonas fungivorans</name>
    <dbReference type="NCBI Taxonomy" id="158899"/>
    <lineage>
        <taxon>Bacteria</taxon>
        <taxon>Pseudomonadati</taxon>
        <taxon>Pseudomonadota</taxon>
        <taxon>Betaproteobacteria</taxon>
        <taxon>Burkholderiales</taxon>
        <taxon>Oxalobacteraceae</taxon>
        <taxon>Collimonas</taxon>
    </lineage>
</organism>
<dbReference type="PATRIC" id="fig|158899.10.peg.2492"/>
<gene>
    <name evidence="1" type="ORF">CFter6_2498</name>
</gene>
<proteinExistence type="predicted"/>
<protein>
    <submittedName>
        <fullName evidence="1">Uncharacterized protein</fullName>
    </submittedName>
</protein>
<dbReference type="Proteomes" id="UP000072421">
    <property type="component" value="Chromosome"/>
</dbReference>
<dbReference type="RefSeq" id="WP_061540045.1">
    <property type="nucleotide sequence ID" value="NZ_CP013232.1"/>
</dbReference>
<evidence type="ECO:0000313" key="1">
    <source>
        <dbReference type="EMBL" id="AMO95170.1"/>
    </source>
</evidence>
<evidence type="ECO:0000313" key="2">
    <source>
        <dbReference type="Proteomes" id="UP000072421"/>
    </source>
</evidence>
<dbReference type="EMBL" id="CP013232">
    <property type="protein sequence ID" value="AMO95170.1"/>
    <property type="molecule type" value="Genomic_DNA"/>
</dbReference>